<proteinExistence type="predicted"/>
<dbReference type="HOGENOM" id="CLU_3178640_0_0_2"/>
<dbReference type="AlphaFoldDB" id="A0A0E3LD46"/>
<protein>
    <submittedName>
        <fullName evidence="1">Exodeoxyribonuclease III</fullName>
        <ecNumber evidence="1">3.1.11.2</ecNumber>
    </submittedName>
</protein>
<dbReference type="Proteomes" id="UP000033123">
    <property type="component" value="Chromosome"/>
</dbReference>
<dbReference type="GO" id="GO:0008311">
    <property type="term" value="F:double-stranded DNA 3'-5' DNA exonuclease activity"/>
    <property type="evidence" value="ECO:0007669"/>
    <property type="project" value="UniProtKB-EC"/>
</dbReference>
<dbReference type="EMBL" id="CP009508">
    <property type="protein sequence ID" value="AKB36636.1"/>
    <property type="molecule type" value="Genomic_DNA"/>
</dbReference>
<keyword evidence="1" id="KW-0378">Hydrolase</keyword>
<evidence type="ECO:0000313" key="2">
    <source>
        <dbReference type="Proteomes" id="UP000033123"/>
    </source>
</evidence>
<dbReference type="InterPro" id="IPR036691">
    <property type="entry name" value="Endo/exonu/phosph_ase_sf"/>
</dbReference>
<reference evidence="1 2" key="1">
    <citation type="submission" date="2014-07" db="EMBL/GenBank/DDBJ databases">
        <title>Methanogenic archaea and the global carbon cycle.</title>
        <authorList>
            <person name="Henriksen J.R."/>
            <person name="Luke J."/>
            <person name="Reinhart S."/>
            <person name="Benedict M.N."/>
            <person name="Youngblut N.D."/>
            <person name="Metcalf M.E."/>
            <person name="Whitaker R.J."/>
            <person name="Metcalf W.W."/>
        </authorList>
    </citation>
    <scope>NUCLEOTIDE SEQUENCE [LARGE SCALE GENOMIC DNA]</scope>
    <source>
        <strain evidence="1 2">C2J</strain>
    </source>
</reference>
<dbReference type="EC" id="3.1.11.2" evidence="1"/>
<evidence type="ECO:0000313" key="1">
    <source>
        <dbReference type="EMBL" id="AKB36636.1"/>
    </source>
</evidence>
<accession>A0A0E3LD46</accession>
<dbReference type="KEGG" id="msj:MSSAC_2046"/>
<dbReference type="PATRIC" id="fig|1434118.4.peg.2616"/>
<organism evidence="1 2">
    <name type="scientific">Methanosarcina siciliae C2J</name>
    <dbReference type="NCBI Taxonomy" id="1434118"/>
    <lineage>
        <taxon>Archaea</taxon>
        <taxon>Methanobacteriati</taxon>
        <taxon>Methanobacteriota</taxon>
        <taxon>Stenosarchaea group</taxon>
        <taxon>Methanomicrobia</taxon>
        <taxon>Methanosarcinales</taxon>
        <taxon>Methanosarcinaceae</taxon>
        <taxon>Methanosarcina</taxon>
    </lineage>
</organism>
<dbReference type="SUPFAM" id="SSF56219">
    <property type="entry name" value="DNase I-like"/>
    <property type="match status" value="1"/>
</dbReference>
<gene>
    <name evidence="1" type="ORF">MSSAC_2046</name>
</gene>
<name>A0A0E3LD46_9EURY</name>
<sequence>MWALSPLEHSEKDSVLQSRNSAVKTAPIYPEITGSDHCPVGLELEF</sequence>